<sequence>MFKLITFFLLNPIFWLALLTSFFISYQRIFSERKQFSIAIDNHYSEILVFLKRGLFMGLICSVATLLLGVTVNLTWLSWYVLLTIVGLALSFWFWDSGLLLVLVSLCALLWPRFMWHWGPFSGLSAKIGQQTLASSLVILSLALLSIGLLLARPSQTIISPKIRVSKRGIRTASYHIRRLYLLPLVLLIPGDNLPTLFGLWPFFNIGAHRFTILVLPLILGLNIHLKKRLPTELKQLRYSYFVAGGLIFILAVLAKFLHSTLVLALVAVIIILGLKLYRLHFLHSGQAYLVEPSKGIQVLAVQKDTPAQKAGLVPGDVVLSVNDQPISSQIQFYEMTQVSSTFVKFRVQTLHKDIKLAETAIYKDSPHELGLVTFPDRNNQETRRGF</sequence>
<feature type="transmembrane region" description="Helical" evidence="1">
    <location>
        <begin position="6"/>
        <end position="26"/>
    </location>
</feature>
<feature type="transmembrane region" description="Helical" evidence="1">
    <location>
        <begin position="100"/>
        <end position="119"/>
    </location>
</feature>
<feature type="transmembrane region" description="Helical" evidence="1">
    <location>
        <begin position="131"/>
        <end position="152"/>
    </location>
</feature>
<dbReference type="Proteomes" id="UP001597267">
    <property type="component" value="Unassembled WGS sequence"/>
</dbReference>
<feature type="transmembrane region" description="Helical" evidence="1">
    <location>
        <begin position="207"/>
        <end position="226"/>
    </location>
</feature>
<evidence type="ECO:0000259" key="2">
    <source>
        <dbReference type="SMART" id="SM00228"/>
    </source>
</evidence>
<proteinExistence type="predicted"/>
<feature type="transmembrane region" description="Helical" evidence="1">
    <location>
        <begin position="47"/>
        <end position="70"/>
    </location>
</feature>
<evidence type="ECO:0000256" key="1">
    <source>
        <dbReference type="SAM" id="Phobius"/>
    </source>
</evidence>
<dbReference type="SUPFAM" id="SSF50156">
    <property type="entry name" value="PDZ domain-like"/>
    <property type="match status" value="1"/>
</dbReference>
<dbReference type="SMART" id="SM00228">
    <property type="entry name" value="PDZ"/>
    <property type="match status" value="1"/>
</dbReference>
<accession>A0ABW4JA80</accession>
<protein>
    <submittedName>
        <fullName evidence="3">PDZ domain-containing protein</fullName>
    </submittedName>
</protein>
<keyword evidence="1" id="KW-0812">Transmembrane</keyword>
<organism evidence="3 4">
    <name type="scientific">Agrilactobacillus yilanensis</name>
    <dbReference type="NCBI Taxonomy" id="2485997"/>
    <lineage>
        <taxon>Bacteria</taxon>
        <taxon>Bacillati</taxon>
        <taxon>Bacillota</taxon>
        <taxon>Bacilli</taxon>
        <taxon>Lactobacillales</taxon>
        <taxon>Lactobacillaceae</taxon>
        <taxon>Agrilactobacillus</taxon>
    </lineage>
</organism>
<dbReference type="InterPro" id="IPR041489">
    <property type="entry name" value="PDZ_6"/>
</dbReference>
<keyword evidence="1" id="KW-1133">Transmembrane helix</keyword>
<feature type="domain" description="PDZ" evidence="2">
    <location>
        <begin position="280"/>
        <end position="352"/>
    </location>
</feature>
<evidence type="ECO:0000313" key="3">
    <source>
        <dbReference type="EMBL" id="MFD1672503.1"/>
    </source>
</evidence>
<gene>
    <name evidence="3" type="ORF">ACFQ5M_10360</name>
</gene>
<feature type="transmembrane region" description="Helical" evidence="1">
    <location>
        <begin position="180"/>
        <end position="201"/>
    </location>
</feature>
<comment type="caution">
    <text evidence="3">The sequence shown here is derived from an EMBL/GenBank/DDBJ whole genome shotgun (WGS) entry which is preliminary data.</text>
</comment>
<feature type="transmembrane region" description="Helical" evidence="1">
    <location>
        <begin position="76"/>
        <end position="95"/>
    </location>
</feature>
<feature type="transmembrane region" description="Helical" evidence="1">
    <location>
        <begin position="238"/>
        <end position="255"/>
    </location>
</feature>
<dbReference type="Pfam" id="PF17820">
    <property type="entry name" value="PDZ_6"/>
    <property type="match status" value="1"/>
</dbReference>
<dbReference type="EMBL" id="JBHTOP010000026">
    <property type="protein sequence ID" value="MFD1672503.1"/>
    <property type="molecule type" value="Genomic_DNA"/>
</dbReference>
<keyword evidence="1" id="KW-0472">Membrane</keyword>
<dbReference type="RefSeq" id="WP_125712028.1">
    <property type="nucleotide sequence ID" value="NZ_JBHTOP010000026.1"/>
</dbReference>
<dbReference type="InterPro" id="IPR001478">
    <property type="entry name" value="PDZ"/>
</dbReference>
<reference evidence="4" key="1">
    <citation type="journal article" date="2019" name="Int. J. Syst. Evol. Microbiol.">
        <title>The Global Catalogue of Microorganisms (GCM) 10K type strain sequencing project: providing services to taxonomists for standard genome sequencing and annotation.</title>
        <authorList>
            <consortium name="The Broad Institute Genomics Platform"/>
            <consortium name="The Broad Institute Genome Sequencing Center for Infectious Disease"/>
            <person name="Wu L."/>
            <person name="Ma J."/>
        </authorList>
    </citation>
    <scope>NUCLEOTIDE SEQUENCE [LARGE SCALE GENOMIC DNA]</scope>
    <source>
        <strain evidence="4">CCM 8896</strain>
    </source>
</reference>
<keyword evidence="4" id="KW-1185">Reference proteome</keyword>
<name>A0ABW4JA80_9LACO</name>
<dbReference type="Gene3D" id="2.30.42.10">
    <property type="match status" value="1"/>
</dbReference>
<dbReference type="InterPro" id="IPR036034">
    <property type="entry name" value="PDZ_sf"/>
</dbReference>
<evidence type="ECO:0000313" key="4">
    <source>
        <dbReference type="Proteomes" id="UP001597267"/>
    </source>
</evidence>